<dbReference type="PaxDb" id="880073-Calab_0853"/>
<dbReference type="NCBIfam" id="TIGR03156">
    <property type="entry name" value="GTP_HflX"/>
    <property type="match status" value="1"/>
</dbReference>
<dbReference type="Pfam" id="PF01926">
    <property type="entry name" value="MMR_HSR1"/>
    <property type="match status" value="1"/>
</dbReference>
<evidence type="ECO:0000313" key="10">
    <source>
        <dbReference type="EMBL" id="EHO40490.1"/>
    </source>
</evidence>
<sequence>MEKIIRTDKQPERCVLVGVIQRGQSRWEVEDHLSELAALARTSGADIIDTFIQERPSPDPAYFIGKGKIEEIAEYVSFNDIDLLIFDDELSPAQVRNIENLTGIKVIDRTALILDIFALHARTNMAKVQVELAQLNYYLPRLTRQWQHLSRQVGGIGTKGPGETQLETDRRLVRQRISHLKEKLEKIAHQNEVQRQQRQELFRAALIGYTNAGKSTLMNALTNARVLIEDQLFATLDTTVRRLALNPTTTILLSDTVGFIRKLPHHLVASFQTTLAEAIEADLLIHVVDVTHPHFEAQVKTVNQILDELHLNEKKRLLVFNKVDRLKNHHLIDQLRLLHPEALFISAARHIGLQHLRNRLLNLAEERYEIEQIRLNYQRGAAEHLIYPLAKILEKSSDEQYLYLTIKYDKANKSKINQITAKYR</sequence>
<dbReference type="HAMAP" id="MF_00900">
    <property type="entry name" value="GTPase_HflX"/>
    <property type="match status" value="1"/>
</dbReference>
<name>H1XUJ1_CALAY</name>
<organism evidence="10 11">
    <name type="scientific">Caldithrix abyssi DSM 13497</name>
    <dbReference type="NCBI Taxonomy" id="880073"/>
    <lineage>
        <taxon>Bacteria</taxon>
        <taxon>Pseudomonadati</taxon>
        <taxon>Calditrichota</taxon>
        <taxon>Calditrichia</taxon>
        <taxon>Calditrichales</taxon>
        <taxon>Calditrichaceae</taxon>
        <taxon>Caldithrix</taxon>
    </lineage>
</organism>
<feature type="binding site" evidence="7">
    <location>
        <begin position="321"/>
        <end position="324"/>
    </location>
    <ligand>
        <name>GTP</name>
        <dbReference type="ChEBI" id="CHEBI:37565"/>
    </ligand>
</feature>
<dbReference type="InterPro" id="IPR042108">
    <property type="entry name" value="GTPase_HflX_N_sf"/>
</dbReference>
<evidence type="ECO:0000256" key="6">
    <source>
        <dbReference type="HAMAP-Rule" id="MF_00900"/>
    </source>
</evidence>
<keyword evidence="3 6" id="KW-0547">Nucleotide-binding</keyword>
<dbReference type="HOGENOM" id="CLU_019597_1_0_0"/>
<proteinExistence type="inferred from homology"/>
<feature type="binding site" evidence="7">
    <location>
        <begin position="255"/>
        <end position="258"/>
    </location>
    <ligand>
        <name>GTP</name>
        <dbReference type="ChEBI" id="CHEBI:37565"/>
    </ligand>
</feature>
<comment type="subcellular location">
    <subcellularLocation>
        <location evidence="6">Cytoplasm</location>
    </subcellularLocation>
    <text evidence="6">May associate with membranes.</text>
</comment>
<dbReference type="GO" id="GO:0005737">
    <property type="term" value="C:cytoplasm"/>
    <property type="evidence" value="ECO:0007669"/>
    <property type="project" value="UniProtKB-SubCell"/>
</dbReference>
<dbReference type="PANTHER" id="PTHR10229:SF0">
    <property type="entry name" value="GTP-BINDING PROTEIN 6-RELATED"/>
    <property type="match status" value="1"/>
</dbReference>
<dbReference type="Proteomes" id="UP000004671">
    <property type="component" value="Chromosome"/>
</dbReference>
<keyword evidence="4 8" id="KW-0460">Magnesium</keyword>
<evidence type="ECO:0000256" key="8">
    <source>
        <dbReference type="PIRSR" id="PIRSR006809-2"/>
    </source>
</evidence>
<dbReference type="FunCoup" id="H1XUJ1">
    <property type="interactions" value="485"/>
</dbReference>
<accession>H1XUJ1</accession>
<dbReference type="PIRSF" id="PIRSF006809">
    <property type="entry name" value="GTP-binding_hflX_prd"/>
    <property type="match status" value="1"/>
</dbReference>
<feature type="binding site" evidence="8">
    <location>
        <position position="215"/>
    </location>
    <ligand>
        <name>Mg(2+)</name>
        <dbReference type="ChEBI" id="CHEBI:18420"/>
    </ligand>
</feature>
<evidence type="ECO:0000256" key="2">
    <source>
        <dbReference type="ARBA" id="ARBA00022723"/>
    </source>
</evidence>
<dbReference type="RefSeq" id="WP_006927487.1">
    <property type="nucleotide sequence ID" value="NZ_CP018099.1"/>
</dbReference>
<evidence type="ECO:0000259" key="9">
    <source>
        <dbReference type="PROSITE" id="PS51705"/>
    </source>
</evidence>
<dbReference type="Pfam" id="PF16360">
    <property type="entry name" value="GTP-bdg_M"/>
    <property type="match status" value="1"/>
</dbReference>
<dbReference type="eggNOG" id="COG2262">
    <property type="taxonomic scope" value="Bacteria"/>
</dbReference>
<gene>
    <name evidence="6" type="primary">hflX</name>
    <name evidence="10" type="ORF">Calab_0853</name>
</gene>
<dbReference type="GO" id="GO:0043022">
    <property type="term" value="F:ribosome binding"/>
    <property type="evidence" value="ECO:0007669"/>
    <property type="project" value="TreeGrafter"/>
</dbReference>
<dbReference type="Gene3D" id="3.40.50.11060">
    <property type="entry name" value="GTPase HflX, N-terminal domain"/>
    <property type="match status" value="1"/>
</dbReference>
<dbReference type="InterPro" id="IPR030394">
    <property type="entry name" value="G_HFLX_dom"/>
</dbReference>
<reference evidence="10 11" key="1">
    <citation type="submission" date="2011-09" db="EMBL/GenBank/DDBJ databases">
        <title>The permanent draft genome of Caldithrix abyssi DSM 13497.</title>
        <authorList>
            <consortium name="US DOE Joint Genome Institute (JGI-PGF)"/>
            <person name="Lucas S."/>
            <person name="Han J."/>
            <person name="Lapidus A."/>
            <person name="Bruce D."/>
            <person name="Goodwin L."/>
            <person name="Pitluck S."/>
            <person name="Peters L."/>
            <person name="Kyrpides N."/>
            <person name="Mavromatis K."/>
            <person name="Ivanova N."/>
            <person name="Mikhailova N."/>
            <person name="Chertkov O."/>
            <person name="Detter J.C."/>
            <person name="Tapia R."/>
            <person name="Han C."/>
            <person name="Land M."/>
            <person name="Hauser L."/>
            <person name="Markowitz V."/>
            <person name="Cheng J.-F."/>
            <person name="Hugenholtz P."/>
            <person name="Woyke T."/>
            <person name="Wu D."/>
            <person name="Spring S."/>
            <person name="Brambilla E."/>
            <person name="Klenk H.-P."/>
            <person name="Eisen J.A."/>
        </authorList>
    </citation>
    <scope>NUCLEOTIDE SEQUENCE [LARGE SCALE GENOMIC DNA]</scope>
    <source>
        <strain evidence="10 11">DSM 13497</strain>
    </source>
</reference>
<dbReference type="Pfam" id="PF13167">
    <property type="entry name" value="GTP-bdg_N"/>
    <property type="match status" value="1"/>
</dbReference>
<feature type="domain" description="Hflx-type G" evidence="9">
    <location>
        <begin position="202"/>
        <end position="368"/>
    </location>
</feature>
<feature type="binding site" evidence="7">
    <location>
        <begin position="208"/>
        <end position="215"/>
    </location>
    <ligand>
        <name>GTP</name>
        <dbReference type="ChEBI" id="CHEBI:37565"/>
    </ligand>
</feature>
<keyword evidence="11" id="KW-1185">Reference proteome</keyword>
<dbReference type="GO" id="GO:0003924">
    <property type="term" value="F:GTPase activity"/>
    <property type="evidence" value="ECO:0007669"/>
    <property type="project" value="UniProtKB-UniRule"/>
</dbReference>
<comment type="function">
    <text evidence="6">GTPase that associates with the 50S ribosomal subunit and may have a role during protein synthesis or ribosome biogenesis.</text>
</comment>
<evidence type="ECO:0000256" key="7">
    <source>
        <dbReference type="PIRSR" id="PIRSR006809-1"/>
    </source>
</evidence>
<keyword evidence="5 6" id="KW-0342">GTP-binding</keyword>
<comment type="similarity">
    <text evidence="6">Belongs to the TRAFAC class OBG-HflX-like GTPase superfamily. HflX GTPase family.</text>
</comment>
<dbReference type="PRINTS" id="PR00326">
    <property type="entry name" value="GTP1OBG"/>
</dbReference>
<comment type="cofactor">
    <cofactor evidence="8">
        <name>Mg(2+)</name>
        <dbReference type="ChEBI" id="CHEBI:18420"/>
    </cofactor>
</comment>
<dbReference type="InterPro" id="IPR016496">
    <property type="entry name" value="GTPase_HflX"/>
</dbReference>
<evidence type="ECO:0000256" key="4">
    <source>
        <dbReference type="ARBA" id="ARBA00022842"/>
    </source>
</evidence>
<feature type="binding site" evidence="7">
    <location>
        <begin position="233"/>
        <end position="237"/>
    </location>
    <ligand>
        <name>GTP</name>
        <dbReference type="ChEBI" id="CHEBI:37565"/>
    </ligand>
</feature>
<dbReference type="GO" id="GO:0046872">
    <property type="term" value="F:metal ion binding"/>
    <property type="evidence" value="ECO:0007669"/>
    <property type="project" value="UniProtKB-KW"/>
</dbReference>
<dbReference type="CDD" id="cd01878">
    <property type="entry name" value="HflX"/>
    <property type="match status" value="1"/>
</dbReference>
<dbReference type="InterPro" id="IPR006073">
    <property type="entry name" value="GTP-bd"/>
</dbReference>
<dbReference type="PROSITE" id="PS51705">
    <property type="entry name" value="G_HFLX"/>
    <property type="match status" value="1"/>
</dbReference>
<evidence type="ECO:0000313" key="11">
    <source>
        <dbReference type="Proteomes" id="UP000004671"/>
    </source>
</evidence>
<protein>
    <recommendedName>
        <fullName evidence="6">GTPase HflX</fullName>
    </recommendedName>
    <alternativeName>
        <fullName evidence="6">GTP-binding protein HflX</fullName>
    </alternativeName>
</protein>
<evidence type="ECO:0000256" key="5">
    <source>
        <dbReference type="ARBA" id="ARBA00023134"/>
    </source>
</evidence>
<feature type="binding site" evidence="8">
    <location>
        <position position="235"/>
    </location>
    <ligand>
        <name>Mg(2+)</name>
        <dbReference type="ChEBI" id="CHEBI:18420"/>
    </ligand>
</feature>
<dbReference type="GO" id="GO:0005525">
    <property type="term" value="F:GTP binding"/>
    <property type="evidence" value="ECO:0007669"/>
    <property type="project" value="UniProtKB-UniRule"/>
</dbReference>
<dbReference type="SUPFAM" id="SSF52540">
    <property type="entry name" value="P-loop containing nucleoside triphosphate hydrolases"/>
    <property type="match status" value="1"/>
</dbReference>
<dbReference type="Gene3D" id="6.10.250.2860">
    <property type="match status" value="1"/>
</dbReference>
<keyword evidence="2 8" id="KW-0479">Metal-binding</keyword>
<dbReference type="Gene3D" id="3.40.50.300">
    <property type="entry name" value="P-loop containing nucleotide triphosphate hydrolases"/>
    <property type="match status" value="1"/>
</dbReference>
<dbReference type="STRING" id="880073.Cabys_104"/>
<dbReference type="InterPro" id="IPR027417">
    <property type="entry name" value="P-loop_NTPase"/>
</dbReference>
<dbReference type="PANTHER" id="PTHR10229">
    <property type="entry name" value="GTP-BINDING PROTEIN HFLX"/>
    <property type="match status" value="1"/>
</dbReference>
<keyword evidence="1 6" id="KW-0963">Cytoplasm</keyword>
<dbReference type="InParanoid" id="H1XUJ1"/>
<dbReference type="InterPro" id="IPR025121">
    <property type="entry name" value="GTPase_HflX_N"/>
</dbReference>
<dbReference type="FunFam" id="3.40.50.11060:FF:000001">
    <property type="entry name" value="GTPase HflX"/>
    <property type="match status" value="1"/>
</dbReference>
<dbReference type="InterPro" id="IPR032305">
    <property type="entry name" value="GTP-bd_M"/>
</dbReference>
<dbReference type="EMBL" id="CM001402">
    <property type="protein sequence ID" value="EHO40490.1"/>
    <property type="molecule type" value="Genomic_DNA"/>
</dbReference>
<evidence type="ECO:0000256" key="1">
    <source>
        <dbReference type="ARBA" id="ARBA00022490"/>
    </source>
</evidence>
<dbReference type="AlphaFoldDB" id="H1XUJ1"/>
<comment type="subunit">
    <text evidence="6">Monomer. Associates with the 50S ribosomal subunit.</text>
</comment>
<evidence type="ECO:0000256" key="3">
    <source>
        <dbReference type="ARBA" id="ARBA00022741"/>
    </source>
</evidence>